<evidence type="ECO:0000256" key="3">
    <source>
        <dbReference type="ARBA" id="ARBA00022670"/>
    </source>
</evidence>
<dbReference type="GO" id="GO:0004222">
    <property type="term" value="F:metalloendopeptidase activity"/>
    <property type="evidence" value="ECO:0007669"/>
    <property type="project" value="InterPro"/>
</dbReference>
<evidence type="ECO:0000256" key="23">
    <source>
        <dbReference type="SAM" id="MobiDB-lite"/>
    </source>
</evidence>
<feature type="repeat" description="Hemopexin" evidence="22">
    <location>
        <begin position="509"/>
        <end position="557"/>
    </location>
</feature>
<dbReference type="AlphaFoldDB" id="L5JVD4"/>
<sequence>MAKNVELRDQGVPAPSFPDAGRHRRPLPTGARGAAAQSPPGASEAASTDLGGLCMEQSLCPVDMGRRASDYRLLGSQKAREGAGHRWTLGVPCGTDSVSFGCVHCRAVLASRPAFTPVWLQKYGYLPAPGPHASALRSAATMQSALAAMQQFYGINTTGRVDPDTLAWMKKPRCGVPDQTRGSSKFNIRRKRYALTGQKWQHKHITYSIKNVTPKVGDPETRKAIRRAFDVWQNVTPLTFEEVPYGELESGRRDADITIIFASGFHGDSSPFDGEGGFLAHAYFPGPGIGGDTHFDSDEPWTLGNPNHDGNDLFLVAVHELGHALGLEHSNDPTAIMAPFYQYMDTESFRLPSDDLQGIQKIYGPPDKTPPPTRALPTVPPQRSVPPADPRKNDRPRPPRPPTGRPAAPGAKPSICDGDFNTLAVLRREMFVFKDQWFWRVRNNRVMDGYPMQITYFWRGLPPGIDAVYENSDGNFVFFKGNKYWVFKDTTLQPGYPHDLVTLGSGVPPHGIDSAIWWEDVGKTYFFKGDRYWRYSEEMKTMDPGYPKPITVWKGVPDSPQGAFVHKENGFTYFYKGKEYWKFNNQMLKVEPGFPRSILKDFMGCDGAMDRDKGGHSPPDDVDIVIKLDNTASTVKAIAIAIPCTLALCLLVLVYTVLQFKRKGAPRHILYCKRSMQEWV</sequence>
<dbReference type="SMART" id="SM00120">
    <property type="entry name" value="HX"/>
    <property type="match status" value="4"/>
</dbReference>
<feature type="binding site" evidence="20">
    <location>
        <position position="292"/>
    </location>
    <ligand>
        <name>Ca(2+)</name>
        <dbReference type="ChEBI" id="CHEBI:29108"/>
        <label>2</label>
    </ligand>
</feature>
<evidence type="ECO:0000256" key="6">
    <source>
        <dbReference type="ARBA" id="ARBA00022723"/>
    </source>
</evidence>
<proteinExistence type="inferred from homology"/>
<feature type="repeat" description="Hemopexin" evidence="22">
    <location>
        <begin position="462"/>
        <end position="507"/>
    </location>
</feature>
<evidence type="ECO:0000256" key="1">
    <source>
        <dbReference type="ARBA" id="ARBA00004479"/>
    </source>
</evidence>
<dbReference type="FunFam" id="3.40.390.10:FF:000005">
    <property type="entry name" value="Matrix metallopeptidase 16"/>
    <property type="match status" value="1"/>
</dbReference>
<keyword evidence="6 20" id="KW-0479">Metal-binding</keyword>
<feature type="region of interest" description="Disordered" evidence="23">
    <location>
        <begin position="357"/>
        <end position="414"/>
    </location>
</feature>
<feature type="transmembrane region" description="Helical" evidence="24">
    <location>
        <begin position="637"/>
        <end position="658"/>
    </location>
</feature>
<dbReference type="GO" id="GO:0006508">
    <property type="term" value="P:proteolysis"/>
    <property type="evidence" value="ECO:0007669"/>
    <property type="project" value="UniProtKB-KW"/>
</dbReference>
<evidence type="ECO:0000256" key="12">
    <source>
        <dbReference type="ARBA" id="ARBA00022989"/>
    </source>
</evidence>
<dbReference type="PRINTS" id="PR00138">
    <property type="entry name" value="MATRIXIN"/>
</dbReference>
<dbReference type="InterPro" id="IPR018486">
    <property type="entry name" value="Hemopexin_CS"/>
</dbReference>
<dbReference type="InterPro" id="IPR036375">
    <property type="entry name" value="Hemopexin-like_dom_sf"/>
</dbReference>
<evidence type="ECO:0000256" key="16">
    <source>
        <dbReference type="ARBA" id="ARBA00023157"/>
    </source>
</evidence>
<feature type="binding site" evidence="20">
    <location>
        <position position="515"/>
    </location>
    <ligand>
        <name>Ca(2+)</name>
        <dbReference type="ChEBI" id="CHEBI:29108"/>
        <label>5</label>
    </ligand>
</feature>
<dbReference type="SUPFAM" id="SSF50923">
    <property type="entry name" value="Hemopexin-like domain"/>
    <property type="match status" value="1"/>
</dbReference>
<keyword evidence="27" id="KW-1185">Reference proteome</keyword>
<dbReference type="Gene3D" id="2.110.10.10">
    <property type="entry name" value="Hemopexin-like domain"/>
    <property type="match status" value="1"/>
</dbReference>
<dbReference type="EMBL" id="KB031134">
    <property type="protein sequence ID" value="ELK02431.1"/>
    <property type="molecule type" value="Genomic_DNA"/>
</dbReference>
<feature type="binding site" evidence="20">
    <location>
        <position position="299"/>
    </location>
    <ligand>
        <name>Ca(2+)</name>
        <dbReference type="ChEBI" id="CHEBI:29108"/>
        <label>3</label>
    </ligand>
</feature>
<keyword evidence="12 24" id="KW-1133">Transmembrane helix</keyword>
<dbReference type="SUPFAM" id="SSF47090">
    <property type="entry name" value="PGBD-like"/>
    <property type="match status" value="1"/>
</dbReference>
<keyword evidence="9" id="KW-0378">Hydrolase</keyword>
<dbReference type="GO" id="GO:0031012">
    <property type="term" value="C:extracellular matrix"/>
    <property type="evidence" value="ECO:0007669"/>
    <property type="project" value="InterPro"/>
</dbReference>
<reference evidence="27" key="1">
    <citation type="journal article" date="2013" name="Science">
        <title>Comparative analysis of bat genomes provides insight into the evolution of flight and immunity.</title>
        <authorList>
            <person name="Zhang G."/>
            <person name="Cowled C."/>
            <person name="Shi Z."/>
            <person name="Huang Z."/>
            <person name="Bishop-Lilly K.A."/>
            <person name="Fang X."/>
            <person name="Wynne J.W."/>
            <person name="Xiong Z."/>
            <person name="Baker M.L."/>
            <person name="Zhao W."/>
            <person name="Tachedjian M."/>
            <person name="Zhu Y."/>
            <person name="Zhou P."/>
            <person name="Jiang X."/>
            <person name="Ng J."/>
            <person name="Yang L."/>
            <person name="Wu L."/>
            <person name="Xiao J."/>
            <person name="Feng Y."/>
            <person name="Chen Y."/>
            <person name="Sun X."/>
            <person name="Zhang Y."/>
            <person name="Marsh G.A."/>
            <person name="Crameri G."/>
            <person name="Broder C.C."/>
            <person name="Frey K.G."/>
            <person name="Wang L.F."/>
            <person name="Wang J."/>
        </authorList>
    </citation>
    <scope>NUCLEOTIDE SEQUENCE [LARGE SCALE GENOMIC DNA]</scope>
</reference>
<evidence type="ECO:0000256" key="9">
    <source>
        <dbReference type="ARBA" id="ARBA00022801"/>
    </source>
</evidence>
<keyword evidence="13" id="KW-0482">Metalloprotease</keyword>
<dbReference type="GO" id="GO:0005615">
    <property type="term" value="C:extracellular space"/>
    <property type="evidence" value="ECO:0007669"/>
    <property type="project" value="TreeGrafter"/>
</dbReference>
<dbReference type="InterPro" id="IPR002477">
    <property type="entry name" value="Peptidoglycan-bd-like"/>
</dbReference>
<dbReference type="InterPro" id="IPR033739">
    <property type="entry name" value="M10A_MMP"/>
</dbReference>
<feature type="region of interest" description="Disordered" evidence="23">
    <location>
        <begin position="1"/>
        <end position="48"/>
    </location>
</feature>
<feature type="binding site" evidence="20">
    <location>
        <position position="296"/>
    </location>
    <ligand>
        <name>Ca(2+)</name>
        <dbReference type="ChEBI" id="CHEBI:29108"/>
        <label>3</label>
    </ligand>
</feature>
<feature type="compositionally biased region" description="Pro residues" evidence="23">
    <location>
        <begin position="367"/>
        <end position="388"/>
    </location>
</feature>
<organism evidence="26 27">
    <name type="scientific">Pteropus alecto</name>
    <name type="common">Black flying fox</name>
    <dbReference type="NCBI Taxonomy" id="9402"/>
    <lineage>
        <taxon>Eukaryota</taxon>
        <taxon>Metazoa</taxon>
        <taxon>Chordata</taxon>
        <taxon>Craniata</taxon>
        <taxon>Vertebrata</taxon>
        <taxon>Euteleostomi</taxon>
        <taxon>Mammalia</taxon>
        <taxon>Eutheria</taxon>
        <taxon>Laurasiatheria</taxon>
        <taxon>Chiroptera</taxon>
        <taxon>Yinpterochiroptera</taxon>
        <taxon>Pteropodoidea</taxon>
        <taxon>Pteropodidae</taxon>
        <taxon>Pteropodinae</taxon>
        <taxon>Pteropus</taxon>
    </lineage>
</organism>
<evidence type="ECO:0000256" key="8">
    <source>
        <dbReference type="ARBA" id="ARBA00022737"/>
    </source>
</evidence>
<keyword evidence="11 20" id="KW-0106">Calcium</keyword>
<dbReference type="InterPro" id="IPR001818">
    <property type="entry name" value="Pept_M10_metallopeptidase"/>
</dbReference>
<feature type="binding site" evidence="20">
    <location>
        <position position="268"/>
    </location>
    <ligand>
        <name>Zn(2+)</name>
        <dbReference type="ChEBI" id="CHEBI:29105"/>
        <label>1</label>
    </ligand>
</feature>
<evidence type="ECO:0000313" key="26">
    <source>
        <dbReference type="EMBL" id="ELK02431.1"/>
    </source>
</evidence>
<dbReference type="PROSITE" id="PS00024">
    <property type="entry name" value="HEMOPEXIN"/>
    <property type="match status" value="1"/>
</dbReference>
<evidence type="ECO:0000256" key="21">
    <source>
        <dbReference type="PIRSR" id="PIRSR621190-4"/>
    </source>
</evidence>
<dbReference type="FunCoup" id="L5JVD4">
    <property type="interactions" value="894"/>
</dbReference>
<dbReference type="InterPro" id="IPR018487">
    <property type="entry name" value="Hemopexin-like_repeat"/>
</dbReference>
<evidence type="ECO:0000256" key="5">
    <source>
        <dbReference type="ARBA" id="ARBA00022692"/>
    </source>
</evidence>
<feature type="binding site" evidence="20">
    <location>
        <position position="299"/>
    </location>
    <ligand>
        <name>Ca(2+)</name>
        <dbReference type="ChEBI" id="CHEBI:29108"/>
        <label>1</label>
    </ligand>
</feature>
<dbReference type="InterPro" id="IPR021158">
    <property type="entry name" value="Pept_M10A_Zn_BS"/>
</dbReference>
<dbReference type="STRING" id="9402.L5JVD4"/>
<comment type="cofactor">
    <cofactor evidence="20">
        <name>Ca(2+)</name>
        <dbReference type="ChEBI" id="CHEBI:29108"/>
    </cofactor>
    <text evidence="20">Can bind about 5 Ca(2+) ions per subunit.</text>
</comment>
<feature type="domain" description="Peptidase metallopeptidase" evidence="25">
    <location>
        <begin position="196"/>
        <end position="365"/>
    </location>
</feature>
<dbReference type="InterPro" id="IPR006026">
    <property type="entry name" value="Peptidase_Metallo"/>
</dbReference>
<feature type="binding site" evidence="20">
    <location>
        <position position="565"/>
    </location>
    <ligand>
        <name>Ca(2+)</name>
        <dbReference type="ChEBI" id="CHEBI:29108"/>
        <label>5</label>
    </ligand>
</feature>
<dbReference type="PANTHER" id="PTHR10201:SF26">
    <property type="entry name" value="MATRIX METALLOPROTEINASE-16"/>
    <property type="match status" value="1"/>
</dbReference>
<evidence type="ECO:0000256" key="24">
    <source>
        <dbReference type="SAM" id="Phobius"/>
    </source>
</evidence>
<feature type="binding site" evidence="20">
    <location>
        <position position="329"/>
    </location>
    <ligand>
        <name>Zn(2+)</name>
        <dbReference type="ChEBI" id="CHEBI:29105"/>
        <label>2</label>
        <note>catalytic</note>
    </ligand>
</feature>
<dbReference type="InterPro" id="IPR021805">
    <property type="entry name" value="Pept_M10A_metallopeptidase_C"/>
</dbReference>
<keyword evidence="14 24" id="KW-0472">Membrane</keyword>
<dbReference type="Pfam" id="PF00413">
    <property type="entry name" value="Peptidase_M10"/>
    <property type="match status" value="1"/>
</dbReference>
<dbReference type="Proteomes" id="UP000010552">
    <property type="component" value="Unassembled WGS sequence"/>
</dbReference>
<feature type="binding site" evidence="20">
    <location>
        <position position="281"/>
    </location>
    <ligand>
        <name>Zn(2+)</name>
        <dbReference type="ChEBI" id="CHEBI:29105"/>
        <label>1</label>
    </ligand>
</feature>
<protein>
    <recommendedName>
        <fullName evidence="17">Membrane-type matrix metalloproteinase 1</fullName>
    </recommendedName>
    <alternativeName>
        <fullName evidence="18">Membrane-type-1 matrix metalloproteinase</fullName>
    </alternativeName>
</protein>
<feature type="binding site" evidence="20">
    <location>
        <position position="337"/>
    </location>
    <ligand>
        <name>Zn(2+)</name>
        <dbReference type="ChEBI" id="CHEBI:29105"/>
        <label>2</label>
        <note>catalytic</note>
    </ligand>
</feature>
<evidence type="ECO:0000256" key="14">
    <source>
        <dbReference type="ARBA" id="ARBA00023136"/>
    </source>
</evidence>
<dbReference type="SUPFAM" id="SSF55486">
    <property type="entry name" value="Metalloproteases ('zincins'), catalytic domain"/>
    <property type="match status" value="1"/>
</dbReference>
<dbReference type="GO" id="GO:0008270">
    <property type="term" value="F:zinc ion binding"/>
    <property type="evidence" value="ECO:0007669"/>
    <property type="project" value="InterPro"/>
</dbReference>
<dbReference type="InParanoid" id="L5JVD4"/>
<keyword evidence="5 24" id="KW-0812">Transmembrane</keyword>
<dbReference type="InterPro" id="IPR021190">
    <property type="entry name" value="Pept_M10A"/>
</dbReference>
<comment type="subcellular location">
    <subcellularLocation>
        <location evidence="1">Membrane</location>
        <topology evidence="1">Single-pass type I membrane protein</topology>
    </subcellularLocation>
</comment>
<evidence type="ECO:0000256" key="22">
    <source>
        <dbReference type="PROSITE-ProRule" id="PRU01011"/>
    </source>
</evidence>
<dbReference type="InterPro" id="IPR024079">
    <property type="entry name" value="MetalloPept_cat_dom_sf"/>
</dbReference>
<keyword evidence="16" id="KW-1015">Disulfide bond</keyword>
<dbReference type="GO" id="GO:0005886">
    <property type="term" value="C:plasma membrane"/>
    <property type="evidence" value="ECO:0007669"/>
    <property type="project" value="TreeGrafter"/>
</dbReference>
<dbReference type="InterPro" id="IPR036365">
    <property type="entry name" value="PGBD-like_sf"/>
</dbReference>
<dbReference type="PANTHER" id="PTHR10201">
    <property type="entry name" value="MATRIX METALLOPROTEINASE"/>
    <property type="match status" value="1"/>
</dbReference>
<dbReference type="eggNOG" id="KOG1565">
    <property type="taxonomic scope" value="Eukaryota"/>
</dbReference>
<feature type="binding site" evidence="20">
    <location>
        <position position="290"/>
    </location>
    <ligand>
        <name>Ca(2+)</name>
        <dbReference type="ChEBI" id="CHEBI:29108"/>
        <label>2</label>
    </ligand>
</feature>
<feature type="binding site" evidence="20">
    <location>
        <position position="319"/>
    </location>
    <ligand>
        <name>Zn(2+)</name>
        <dbReference type="ChEBI" id="CHEBI:29105"/>
        <label>2</label>
        <note>catalytic</note>
    </ligand>
</feature>
<evidence type="ECO:0000256" key="17">
    <source>
        <dbReference type="ARBA" id="ARBA00075845"/>
    </source>
</evidence>
<evidence type="ECO:0000256" key="2">
    <source>
        <dbReference type="ARBA" id="ARBA00010370"/>
    </source>
</evidence>
<feature type="binding site" evidence="20">
    <location>
        <position position="256"/>
    </location>
    <ligand>
        <name>Ca(2+)</name>
        <dbReference type="ChEBI" id="CHEBI:29108"/>
        <label>2</label>
    </ligand>
</feature>
<feature type="repeat" description="Hemopexin" evidence="22">
    <location>
        <begin position="413"/>
        <end position="461"/>
    </location>
</feature>
<evidence type="ECO:0000256" key="11">
    <source>
        <dbReference type="ARBA" id="ARBA00022837"/>
    </source>
</evidence>
<evidence type="ECO:0000256" key="13">
    <source>
        <dbReference type="ARBA" id="ARBA00023049"/>
    </source>
</evidence>
<evidence type="ECO:0000259" key="25">
    <source>
        <dbReference type="SMART" id="SM00235"/>
    </source>
</evidence>
<keyword evidence="3" id="KW-0645">Protease</keyword>
<keyword evidence="15" id="KW-0865">Zymogen</keyword>
<comment type="similarity">
    <text evidence="2">Belongs to the peptidase M10A family.</text>
</comment>
<feature type="binding site" evidence="20">
    <location>
        <position position="266"/>
    </location>
    <ligand>
        <name>Zn(2+)</name>
        <dbReference type="ChEBI" id="CHEBI:29105"/>
        <label>1</label>
    </ligand>
</feature>
<feature type="binding site" evidence="20">
    <location>
        <position position="294"/>
    </location>
    <ligand>
        <name>Zn(2+)</name>
        <dbReference type="ChEBI" id="CHEBI:29105"/>
        <label>1</label>
    </ligand>
</feature>
<feature type="modified residue" description="Phosphotyrosine; by PKDCC" evidence="21">
    <location>
        <position position="496"/>
    </location>
</feature>
<keyword evidence="4" id="KW-0165">Cleavage on pair of basic residues</keyword>
<feature type="repeat" description="Hemopexin" evidence="22">
    <location>
        <begin position="558"/>
        <end position="605"/>
    </location>
</feature>
<dbReference type="Pfam" id="PF11857">
    <property type="entry name" value="DUF3377"/>
    <property type="match status" value="1"/>
</dbReference>
<dbReference type="MEROPS" id="M10.016"/>
<dbReference type="Gene3D" id="3.40.390.10">
    <property type="entry name" value="Collagenase (Catalytic Domain)"/>
    <property type="match status" value="1"/>
</dbReference>
<keyword evidence="8" id="KW-0677">Repeat</keyword>
<evidence type="ECO:0000256" key="10">
    <source>
        <dbReference type="ARBA" id="ARBA00022833"/>
    </source>
</evidence>
<dbReference type="PROSITE" id="PS51642">
    <property type="entry name" value="HEMOPEXIN_2"/>
    <property type="match status" value="4"/>
</dbReference>
<dbReference type="GO" id="GO:0001501">
    <property type="term" value="P:skeletal system development"/>
    <property type="evidence" value="ECO:0007669"/>
    <property type="project" value="TreeGrafter"/>
</dbReference>
<dbReference type="GO" id="GO:0030574">
    <property type="term" value="P:collagen catabolic process"/>
    <property type="evidence" value="ECO:0007669"/>
    <property type="project" value="TreeGrafter"/>
</dbReference>
<feature type="binding site" description="in inhibited form" evidence="20">
    <location>
        <position position="174"/>
    </location>
    <ligand>
        <name>Zn(2+)</name>
        <dbReference type="ChEBI" id="CHEBI:29105"/>
        <label>2</label>
        <note>catalytic</note>
    </ligand>
</feature>
<dbReference type="PROSITE" id="PS00546">
    <property type="entry name" value="CYSTEINE_SWITCH"/>
    <property type="match status" value="1"/>
</dbReference>
<gene>
    <name evidence="26" type="ORF">PAL_GLEAN10019463</name>
</gene>
<keyword evidence="7" id="KW-0732">Signal</keyword>
<dbReference type="GO" id="GO:0030198">
    <property type="term" value="P:extracellular matrix organization"/>
    <property type="evidence" value="ECO:0007669"/>
    <property type="project" value="TreeGrafter"/>
</dbReference>
<dbReference type="SMART" id="SM00235">
    <property type="entry name" value="ZnMc"/>
    <property type="match status" value="1"/>
</dbReference>
<comment type="cofactor">
    <cofactor evidence="20">
        <name>Zn(2+)</name>
        <dbReference type="ChEBI" id="CHEBI:29105"/>
    </cofactor>
    <text evidence="20">Binds 2 Zn(2+) ions per subunit.</text>
</comment>
<accession>L5JVD4</accession>
<feature type="binding site" evidence="20">
    <location>
        <position position="466"/>
    </location>
    <ligand>
        <name>Ca(2+)</name>
        <dbReference type="ChEBI" id="CHEBI:29108"/>
        <label>4</label>
    </ligand>
</feature>
<feature type="binding site" evidence="20">
    <location>
        <position position="273"/>
    </location>
    <ligand>
        <name>Ca(2+)</name>
        <dbReference type="ChEBI" id="CHEBI:29108"/>
        <label>3</label>
    </ligand>
</feature>
<keyword evidence="10 20" id="KW-0862">Zinc</keyword>
<dbReference type="CDD" id="cd04278">
    <property type="entry name" value="ZnMc_MMP"/>
    <property type="match status" value="1"/>
</dbReference>
<evidence type="ECO:0000256" key="18">
    <source>
        <dbReference type="ARBA" id="ARBA00077265"/>
    </source>
</evidence>
<feature type="active site" evidence="19">
    <location>
        <position position="320"/>
    </location>
</feature>
<feature type="binding site" evidence="20">
    <location>
        <position position="274"/>
    </location>
    <ligand>
        <name>Ca(2+)</name>
        <dbReference type="ChEBI" id="CHEBI:29108"/>
        <label>3</label>
    </ligand>
</feature>
<dbReference type="Pfam" id="PF01471">
    <property type="entry name" value="PG_binding_1"/>
    <property type="match status" value="1"/>
</dbReference>
<dbReference type="Pfam" id="PF00045">
    <property type="entry name" value="Hemopexin"/>
    <property type="match status" value="4"/>
</dbReference>
<evidence type="ECO:0000256" key="7">
    <source>
        <dbReference type="ARBA" id="ARBA00022729"/>
    </source>
</evidence>
<feature type="binding site" evidence="20">
    <location>
        <position position="323"/>
    </location>
    <ligand>
        <name>Zn(2+)</name>
        <dbReference type="ChEBI" id="CHEBI:29105"/>
        <label>2</label>
        <note>catalytic</note>
    </ligand>
</feature>
<name>L5JVD4_PTEAL</name>
<evidence type="ECO:0000256" key="20">
    <source>
        <dbReference type="PIRSR" id="PIRSR621190-2"/>
    </source>
</evidence>
<dbReference type="InterPro" id="IPR000585">
    <property type="entry name" value="Hemopexin-like_dom"/>
</dbReference>
<evidence type="ECO:0000256" key="19">
    <source>
        <dbReference type="PIRSR" id="PIRSR621190-1"/>
    </source>
</evidence>
<dbReference type="FunFam" id="2.110.10.10:FF:000001">
    <property type="entry name" value="Matrix metallopeptidase 24"/>
    <property type="match status" value="1"/>
</dbReference>
<evidence type="ECO:0000256" key="4">
    <source>
        <dbReference type="ARBA" id="ARBA00022685"/>
    </source>
</evidence>
<evidence type="ECO:0000256" key="15">
    <source>
        <dbReference type="ARBA" id="ARBA00023145"/>
    </source>
</evidence>
<evidence type="ECO:0000313" key="27">
    <source>
        <dbReference type="Proteomes" id="UP000010552"/>
    </source>
</evidence>
<dbReference type="CDD" id="cd00094">
    <property type="entry name" value="HX"/>
    <property type="match status" value="1"/>
</dbReference>